<keyword evidence="2" id="KW-1003">Cell membrane</keyword>
<dbReference type="GO" id="GO:0005886">
    <property type="term" value="C:plasma membrane"/>
    <property type="evidence" value="ECO:0007669"/>
    <property type="project" value="UniProtKB-SubCell"/>
</dbReference>
<feature type="transmembrane region" description="Helical" evidence="6">
    <location>
        <begin position="178"/>
        <end position="201"/>
    </location>
</feature>
<evidence type="ECO:0000256" key="6">
    <source>
        <dbReference type="SAM" id="Phobius"/>
    </source>
</evidence>
<evidence type="ECO:0000256" key="2">
    <source>
        <dbReference type="ARBA" id="ARBA00022475"/>
    </source>
</evidence>
<name>A0A1J5THE7_9ARCH</name>
<dbReference type="InterPro" id="IPR009655">
    <property type="entry name" value="Preflagellin_peptidase_C"/>
</dbReference>
<feature type="transmembrane region" description="Helical" evidence="6">
    <location>
        <begin position="56"/>
        <end position="74"/>
    </location>
</feature>
<sequence length="304" mass="34581">MEQLNNLRALFCVAMLLYASKSDWLTRRVSNNVWIYSGSFAICLLILDMFLEGDPWTNWAIVFVSSILFYNAFIDEYDLEAKYLQAWKGAQILAGILFIAFIHFSDIDSLSENSLRAVDLFSVSLLIILMYIWYYFGPTIGGADVKAIMTLALLTPFSPSINPDLITAFDSRGFPFPFVVFMNSLLVYLAIPLTLFILNIIRRDISSPYLQMFVGVRMPISEARDSFVWPLERIINGKKILTAYVTRGEPEDKIWDSLEEAGVDKPWVSLKVPYIIPLTIGLIFSILIGDLFTTFLVAPLQNLF</sequence>
<accession>A0A1J5THE7</accession>
<dbReference type="Gene3D" id="6.10.250.3240">
    <property type="match status" value="1"/>
</dbReference>
<dbReference type="Proteomes" id="UP000183815">
    <property type="component" value="Unassembled WGS sequence"/>
</dbReference>
<gene>
    <name evidence="8" type="ORF">BEU04_00955</name>
</gene>
<dbReference type="PANTHER" id="PTHR36506">
    <property type="entry name" value="PREFLAGELLIN PEPTIDASE"/>
    <property type="match status" value="1"/>
</dbReference>
<feature type="transmembrane region" description="Helical" evidence="6">
    <location>
        <begin position="274"/>
        <end position="298"/>
    </location>
</feature>
<protein>
    <recommendedName>
        <fullName evidence="7">Preflagellin peptidase C-terminal domain-containing protein</fullName>
    </recommendedName>
</protein>
<keyword evidence="4 6" id="KW-1133">Transmembrane helix</keyword>
<feature type="transmembrane region" description="Helical" evidence="6">
    <location>
        <begin position="86"/>
        <end position="105"/>
    </location>
</feature>
<evidence type="ECO:0000256" key="1">
    <source>
        <dbReference type="ARBA" id="ARBA00004651"/>
    </source>
</evidence>
<comment type="subcellular location">
    <subcellularLocation>
        <location evidence="1">Cell membrane</location>
        <topology evidence="1">Multi-pass membrane protein</topology>
    </subcellularLocation>
</comment>
<dbReference type="Pfam" id="PF06847">
    <property type="entry name" value="Arc_PepC_II"/>
    <property type="match status" value="1"/>
</dbReference>
<comment type="caution">
    <text evidence="8">The sequence shown here is derived from an EMBL/GenBank/DDBJ whole genome shotgun (WGS) entry which is preliminary data.</text>
</comment>
<evidence type="ECO:0000256" key="5">
    <source>
        <dbReference type="ARBA" id="ARBA00023136"/>
    </source>
</evidence>
<keyword evidence="5 6" id="KW-0472">Membrane</keyword>
<evidence type="ECO:0000259" key="7">
    <source>
        <dbReference type="Pfam" id="PF06847"/>
    </source>
</evidence>
<feature type="transmembrane region" description="Helical" evidence="6">
    <location>
        <begin position="117"/>
        <end position="136"/>
    </location>
</feature>
<evidence type="ECO:0000256" key="4">
    <source>
        <dbReference type="ARBA" id="ARBA00022989"/>
    </source>
</evidence>
<feature type="domain" description="Preflagellin peptidase C-terminal" evidence="7">
    <location>
        <begin position="210"/>
        <end position="291"/>
    </location>
</feature>
<dbReference type="PANTHER" id="PTHR36506:SF1">
    <property type="entry name" value="PREFLAGELLIN PEPTIDASE"/>
    <property type="match status" value="1"/>
</dbReference>
<dbReference type="EMBL" id="MIYU01000001">
    <property type="protein sequence ID" value="OIR20401.1"/>
    <property type="molecule type" value="Genomic_DNA"/>
</dbReference>
<organism evidence="8 9">
    <name type="scientific">Marine Group III euryarchaeote CG-Bathy1</name>
    <dbReference type="NCBI Taxonomy" id="1889001"/>
    <lineage>
        <taxon>Archaea</taxon>
        <taxon>Methanobacteriati</taxon>
        <taxon>Thermoplasmatota</taxon>
        <taxon>Thermoplasmata</taxon>
        <taxon>Candidatus Thermoprofundales</taxon>
    </lineage>
</organism>
<dbReference type="AlphaFoldDB" id="A0A1J5THE7"/>
<proteinExistence type="predicted"/>
<dbReference type="Gene3D" id="1.20.120.1220">
    <property type="match status" value="2"/>
</dbReference>
<evidence type="ECO:0000313" key="8">
    <source>
        <dbReference type="EMBL" id="OIR20401.1"/>
    </source>
</evidence>
<dbReference type="InterPro" id="IPR052218">
    <property type="entry name" value="Preflagellin_Peptidase"/>
</dbReference>
<reference evidence="8 9" key="1">
    <citation type="submission" date="2016-08" db="EMBL/GenBank/DDBJ databases">
        <title>New Insights into Marine Group III Euryarchaeota, from dark to light.</title>
        <authorList>
            <person name="Haro-Moreno J.M."/>
            <person name="Rodriguez-Valera F."/>
            <person name="Lopez-Garcia P."/>
            <person name="Moreira D."/>
            <person name="Martin-Cuadrado A.B."/>
        </authorList>
    </citation>
    <scope>NUCLEOTIDE SEQUENCE [LARGE SCALE GENOMIC DNA]</scope>
    <source>
        <strain evidence="8">CG-Bathy1</strain>
    </source>
</reference>
<feature type="transmembrane region" description="Helical" evidence="6">
    <location>
        <begin position="32"/>
        <end position="51"/>
    </location>
</feature>
<evidence type="ECO:0000313" key="9">
    <source>
        <dbReference type="Proteomes" id="UP000183815"/>
    </source>
</evidence>
<evidence type="ECO:0000256" key="3">
    <source>
        <dbReference type="ARBA" id="ARBA00022692"/>
    </source>
</evidence>
<keyword evidence="3 6" id="KW-0812">Transmembrane</keyword>